<reference evidence="2" key="1">
    <citation type="journal article" date="2014" name="Int. J. Syst. Evol. Microbiol.">
        <title>Complete genome sequence of Corynebacterium casei LMG S-19264T (=DSM 44701T), isolated from a smear-ripened cheese.</title>
        <authorList>
            <consortium name="US DOE Joint Genome Institute (JGI-PGF)"/>
            <person name="Walter F."/>
            <person name="Albersmeier A."/>
            <person name="Kalinowski J."/>
            <person name="Ruckert C."/>
        </authorList>
    </citation>
    <scope>NUCLEOTIDE SEQUENCE</scope>
    <source>
        <strain evidence="2">JCM 4434</strain>
    </source>
</reference>
<reference evidence="2" key="2">
    <citation type="submission" date="2020-09" db="EMBL/GenBank/DDBJ databases">
        <authorList>
            <person name="Sun Q."/>
            <person name="Ohkuma M."/>
        </authorList>
    </citation>
    <scope>NUCLEOTIDE SEQUENCE</scope>
    <source>
        <strain evidence="2">JCM 4434</strain>
    </source>
</reference>
<feature type="region of interest" description="Disordered" evidence="1">
    <location>
        <begin position="1"/>
        <end position="24"/>
    </location>
</feature>
<evidence type="ECO:0000313" key="3">
    <source>
        <dbReference type="Proteomes" id="UP000610124"/>
    </source>
</evidence>
<dbReference type="SUPFAM" id="SSF56349">
    <property type="entry name" value="DNA breaking-rejoining enzymes"/>
    <property type="match status" value="1"/>
</dbReference>
<proteinExistence type="predicted"/>
<dbReference type="GO" id="GO:0003677">
    <property type="term" value="F:DNA binding"/>
    <property type="evidence" value="ECO:0007669"/>
    <property type="project" value="InterPro"/>
</dbReference>
<dbReference type="Proteomes" id="UP000610124">
    <property type="component" value="Unassembled WGS sequence"/>
</dbReference>
<sequence>MLFPGRQAGQPMSPGALREHLQAAGISPRSARVTALRHYLQHAPPPVVAKALGYTEVTTAYVATDVGASRSRYAPGSHTP</sequence>
<evidence type="ECO:0000313" key="2">
    <source>
        <dbReference type="EMBL" id="GGV01831.1"/>
    </source>
</evidence>
<protein>
    <submittedName>
        <fullName evidence="2">Uncharacterized protein</fullName>
    </submittedName>
</protein>
<gene>
    <name evidence="2" type="ORF">GCM10010502_65570</name>
</gene>
<dbReference type="AlphaFoldDB" id="A0A8H9LVF4"/>
<dbReference type="EMBL" id="BMUB01000026">
    <property type="protein sequence ID" value="GGV01831.1"/>
    <property type="molecule type" value="Genomic_DNA"/>
</dbReference>
<accession>A0A8H9LVF4</accession>
<comment type="caution">
    <text evidence="2">The sequence shown here is derived from an EMBL/GenBank/DDBJ whole genome shotgun (WGS) entry which is preliminary data.</text>
</comment>
<dbReference type="InterPro" id="IPR011010">
    <property type="entry name" value="DNA_brk_join_enz"/>
</dbReference>
<organism evidence="2 3">
    <name type="scientific">Kitasatospora aureofaciens</name>
    <name type="common">Streptomyces aureofaciens</name>
    <dbReference type="NCBI Taxonomy" id="1894"/>
    <lineage>
        <taxon>Bacteria</taxon>
        <taxon>Bacillati</taxon>
        <taxon>Actinomycetota</taxon>
        <taxon>Actinomycetes</taxon>
        <taxon>Kitasatosporales</taxon>
        <taxon>Streptomycetaceae</taxon>
        <taxon>Kitasatospora</taxon>
    </lineage>
</organism>
<name>A0A8H9LVF4_KITAU</name>
<evidence type="ECO:0000256" key="1">
    <source>
        <dbReference type="SAM" id="MobiDB-lite"/>
    </source>
</evidence>